<keyword evidence="1 2" id="KW-0597">Phosphoprotein</keyword>
<dbReference type="InterPro" id="IPR011006">
    <property type="entry name" value="CheY-like_superfamily"/>
</dbReference>
<dbReference type="SMART" id="SM00448">
    <property type="entry name" value="REC"/>
    <property type="match status" value="1"/>
</dbReference>
<organism evidence="4 5">
    <name type="scientific">Chelativorans composti</name>
    <dbReference type="NCBI Taxonomy" id="768533"/>
    <lineage>
        <taxon>Bacteria</taxon>
        <taxon>Pseudomonadati</taxon>
        <taxon>Pseudomonadota</taxon>
        <taxon>Alphaproteobacteria</taxon>
        <taxon>Hyphomicrobiales</taxon>
        <taxon>Phyllobacteriaceae</taxon>
        <taxon>Chelativorans</taxon>
    </lineage>
</organism>
<evidence type="ECO:0000259" key="3">
    <source>
        <dbReference type="PROSITE" id="PS50110"/>
    </source>
</evidence>
<feature type="modified residue" description="4-aspartylphosphate" evidence="2">
    <location>
        <position position="60"/>
    </location>
</feature>
<evidence type="ECO:0000313" key="5">
    <source>
        <dbReference type="Proteomes" id="UP001597373"/>
    </source>
</evidence>
<gene>
    <name evidence="4" type="ORF">ACFSMZ_11300</name>
</gene>
<protein>
    <submittedName>
        <fullName evidence="4">Response regulator</fullName>
    </submittedName>
</protein>
<keyword evidence="5" id="KW-1185">Reference proteome</keyword>
<dbReference type="PANTHER" id="PTHR44591:SF24">
    <property type="entry name" value="PROTEIN-GLUTAMATE METHYLESTERASE_PROTEIN-GLUTAMINE GLUTAMINASE 1"/>
    <property type="match status" value="1"/>
</dbReference>
<dbReference type="Proteomes" id="UP001597373">
    <property type="component" value="Unassembled WGS sequence"/>
</dbReference>
<evidence type="ECO:0000256" key="2">
    <source>
        <dbReference type="PROSITE-ProRule" id="PRU00169"/>
    </source>
</evidence>
<sequence length="129" mass="14159">MGSSLNNLRVLVVEDEALVAMNLEMILEDLGCRVVGPVMRFDRAVAMVESGVNADAAILDVNVAGREVFPIADLLGEQGIPLVFATGYDNSTFPERWRESPALRKPYTTDDVERALKRLLAIAEARNPM</sequence>
<dbReference type="Gene3D" id="3.40.50.2300">
    <property type="match status" value="1"/>
</dbReference>
<reference evidence="5" key="1">
    <citation type="journal article" date="2019" name="Int. J. Syst. Evol. Microbiol.">
        <title>The Global Catalogue of Microorganisms (GCM) 10K type strain sequencing project: providing services to taxonomists for standard genome sequencing and annotation.</title>
        <authorList>
            <consortium name="The Broad Institute Genomics Platform"/>
            <consortium name="The Broad Institute Genome Sequencing Center for Infectious Disease"/>
            <person name="Wu L."/>
            <person name="Ma J."/>
        </authorList>
    </citation>
    <scope>NUCLEOTIDE SEQUENCE [LARGE SCALE GENOMIC DNA]</scope>
    <source>
        <strain evidence="5">KCTC 23707</strain>
    </source>
</reference>
<accession>A0ABW5DGU9</accession>
<name>A0ABW5DGU9_9HYPH</name>
<comment type="caution">
    <text evidence="4">The sequence shown here is derived from an EMBL/GenBank/DDBJ whole genome shotgun (WGS) entry which is preliminary data.</text>
</comment>
<dbReference type="InterPro" id="IPR050595">
    <property type="entry name" value="Bact_response_regulator"/>
</dbReference>
<dbReference type="RefSeq" id="WP_345099168.1">
    <property type="nucleotide sequence ID" value="NZ_BAABGS010000021.1"/>
</dbReference>
<proteinExistence type="predicted"/>
<dbReference type="EMBL" id="JBHUIR010000038">
    <property type="protein sequence ID" value="MFD2260347.1"/>
    <property type="molecule type" value="Genomic_DNA"/>
</dbReference>
<evidence type="ECO:0000256" key="1">
    <source>
        <dbReference type="ARBA" id="ARBA00022553"/>
    </source>
</evidence>
<dbReference type="PROSITE" id="PS50110">
    <property type="entry name" value="RESPONSE_REGULATORY"/>
    <property type="match status" value="1"/>
</dbReference>
<dbReference type="PANTHER" id="PTHR44591">
    <property type="entry name" value="STRESS RESPONSE REGULATOR PROTEIN 1"/>
    <property type="match status" value="1"/>
</dbReference>
<feature type="domain" description="Response regulatory" evidence="3">
    <location>
        <begin position="9"/>
        <end position="120"/>
    </location>
</feature>
<dbReference type="SUPFAM" id="SSF52172">
    <property type="entry name" value="CheY-like"/>
    <property type="match status" value="1"/>
</dbReference>
<dbReference type="InterPro" id="IPR001789">
    <property type="entry name" value="Sig_transdc_resp-reg_receiver"/>
</dbReference>
<evidence type="ECO:0000313" key="4">
    <source>
        <dbReference type="EMBL" id="MFD2260347.1"/>
    </source>
</evidence>